<evidence type="ECO:0000313" key="2">
    <source>
        <dbReference type="Proteomes" id="UP000318538"/>
    </source>
</evidence>
<accession>A0A517N5K8</accession>
<dbReference type="AlphaFoldDB" id="A0A517N5K8"/>
<evidence type="ECO:0000313" key="1">
    <source>
        <dbReference type="EMBL" id="QDT02403.1"/>
    </source>
</evidence>
<dbReference type="KEGG" id="rlc:K227x_07790"/>
<organism evidence="1 2">
    <name type="scientific">Rubripirellula lacrimiformis</name>
    <dbReference type="NCBI Taxonomy" id="1930273"/>
    <lineage>
        <taxon>Bacteria</taxon>
        <taxon>Pseudomonadati</taxon>
        <taxon>Planctomycetota</taxon>
        <taxon>Planctomycetia</taxon>
        <taxon>Pirellulales</taxon>
        <taxon>Pirellulaceae</taxon>
        <taxon>Rubripirellula</taxon>
    </lineage>
</organism>
<protein>
    <submittedName>
        <fullName evidence="1">Uncharacterized protein</fullName>
    </submittedName>
</protein>
<dbReference type="Gene3D" id="3.30.700.10">
    <property type="entry name" value="Glycoprotein, Type 4 Pilin"/>
    <property type="match status" value="1"/>
</dbReference>
<keyword evidence="2" id="KW-1185">Reference proteome</keyword>
<dbReference type="Proteomes" id="UP000318538">
    <property type="component" value="Chromosome"/>
</dbReference>
<gene>
    <name evidence="1" type="ORF">K227x_07790</name>
</gene>
<name>A0A517N5K8_9BACT</name>
<dbReference type="InterPro" id="IPR045584">
    <property type="entry name" value="Pilin-like"/>
</dbReference>
<dbReference type="EMBL" id="CP036525">
    <property type="protein sequence ID" value="QDT02403.1"/>
    <property type="molecule type" value="Genomic_DNA"/>
</dbReference>
<reference evidence="1 2" key="1">
    <citation type="submission" date="2019-02" db="EMBL/GenBank/DDBJ databases">
        <title>Deep-cultivation of Planctomycetes and their phenomic and genomic characterization uncovers novel biology.</title>
        <authorList>
            <person name="Wiegand S."/>
            <person name="Jogler M."/>
            <person name="Boedeker C."/>
            <person name="Pinto D."/>
            <person name="Vollmers J."/>
            <person name="Rivas-Marin E."/>
            <person name="Kohn T."/>
            <person name="Peeters S.H."/>
            <person name="Heuer A."/>
            <person name="Rast P."/>
            <person name="Oberbeckmann S."/>
            <person name="Bunk B."/>
            <person name="Jeske O."/>
            <person name="Meyerdierks A."/>
            <person name="Storesund J.E."/>
            <person name="Kallscheuer N."/>
            <person name="Luecker S."/>
            <person name="Lage O.M."/>
            <person name="Pohl T."/>
            <person name="Merkel B.J."/>
            <person name="Hornburger P."/>
            <person name="Mueller R.-W."/>
            <person name="Bruemmer F."/>
            <person name="Labrenz M."/>
            <person name="Spormann A.M."/>
            <person name="Op den Camp H."/>
            <person name="Overmann J."/>
            <person name="Amann R."/>
            <person name="Jetten M.S.M."/>
            <person name="Mascher T."/>
            <person name="Medema M.H."/>
            <person name="Devos D.P."/>
            <person name="Kaster A.-K."/>
            <person name="Ovreas L."/>
            <person name="Rohde M."/>
            <person name="Galperin M.Y."/>
            <person name="Jogler C."/>
        </authorList>
    </citation>
    <scope>NUCLEOTIDE SEQUENCE [LARGE SCALE GENOMIC DNA]</scope>
    <source>
        <strain evidence="1 2">K22_7</strain>
    </source>
</reference>
<dbReference type="SUPFAM" id="SSF54523">
    <property type="entry name" value="Pili subunits"/>
    <property type="match status" value="1"/>
</dbReference>
<sequence>MFPYRELIESSSRLADVELLVEVNQHCIADANVLLERIDPVLEATREIALQECEVPVEFKPDFFSHHSDDVLKLNKLSSAVRFASDVAAFNGDFDKAALYGIVHLDLANATRRGGLIVDHLVAVAISDRGVNALRSLRNRFDEGVRGNLLAALSRHEREREAHSEIVARDAKWEAESGCEDDGNELSEDDLFDPDSELSIEQQRDLVQFIKAFGNRPEAEMQAIYADLDRRALAMTRLLSVDLAIRSWKDRTGHYPHSIRELEPDILSSVPRDPFTDGDFIYRRSEDSFELYSTGPDKTDSGGQFGCWLAVASGGYDLCLDAFDCCLDCCAVESGPGLIRRLWSRLWSWRRLDFVNNAAEQ</sequence>
<proteinExistence type="predicted"/>